<evidence type="ECO:0000256" key="4">
    <source>
        <dbReference type="ARBA" id="ARBA00022679"/>
    </source>
</evidence>
<evidence type="ECO:0000256" key="2">
    <source>
        <dbReference type="ARBA" id="ARBA00022475"/>
    </source>
</evidence>
<keyword evidence="3" id="KW-0328">Glycosyltransferase</keyword>
<evidence type="ECO:0000256" key="5">
    <source>
        <dbReference type="ARBA" id="ARBA00022692"/>
    </source>
</evidence>
<evidence type="ECO:0000256" key="1">
    <source>
        <dbReference type="ARBA" id="ARBA00004651"/>
    </source>
</evidence>
<proteinExistence type="inferred from homology"/>
<dbReference type="InterPro" id="IPR029044">
    <property type="entry name" value="Nucleotide-diphossugar_trans"/>
</dbReference>
<keyword evidence="12" id="KW-1185">Reference proteome</keyword>
<dbReference type="EMBL" id="CP058649">
    <property type="protein sequence ID" value="QUI22493.1"/>
    <property type="molecule type" value="Genomic_DNA"/>
</dbReference>
<keyword evidence="7 9" id="KW-0472">Membrane</keyword>
<gene>
    <name evidence="11" type="ORF">HZI73_09340</name>
</gene>
<keyword evidence="6 9" id="KW-1133">Transmembrane helix</keyword>
<evidence type="ECO:0000313" key="11">
    <source>
        <dbReference type="EMBL" id="QUI22493.1"/>
    </source>
</evidence>
<dbReference type="InterPro" id="IPR001173">
    <property type="entry name" value="Glyco_trans_2-like"/>
</dbReference>
<dbReference type="CDD" id="cd04187">
    <property type="entry name" value="DPM1_like_bac"/>
    <property type="match status" value="1"/>
</dbReference>
<keyword evidence="2" id="KW-1003">Cell membrane</keyword>
<evidence type="ECO:0000313" key="12">
    <source>
        <dbReference type="Proteomes" id="UP000683246"/>
    </source>
</evidence>
<dbReference type="Gene3D" id="3.90.550.10">
    <property type="entry name" value="Spore Coat Polysaccharide Biosynthesis Protein SpsA, Chain A"/>
    <property type="match status" value="1"/>
</dbReference>
<feature type="transmembrane region" description="Helical" evidence="9">
    <location>
        <begin position="260"/>
        <end position="287"/>
    </location>
</feature>
<keyword evidence="4" id="KW-0808">Transferase</keyword>
<dbReference type="InterPro" id="IPR050256">
    <property type="entry name" value="Glycosyltransferase_2"/>
</dbReference>
<dbReference type="Pfam" id="PF00535">
    <property type="entry name" value="Glycos_transf_2"/>
    <property type="match status" value="1"/>
</dbReference>
<dbReference type="KEGG" id="vpy:HZI73_09340"/>
<dbReference type="GO" id="GO:0016757">
    <property type="term" value="F:glycosyltransferase activity"/>
    <property type="evidence" value="ECO:0007669"/>
    <property type="project" value="UniProtKB-KW"/>
</dbReference>
<sequence length="324" mass="37424">MKKISVIVPMYNEEEVVQECYNRLTTIMQGTFYNYELIMINDGSHDETLPKLQRIAEKDKHIKVVSFSRNFGHQIAVTAGIDYAQGDALIIIDADMQDPPELMPQMIGLWEQGYEVVYAKRKKRQGETWFKKMTAACFYRVLNRLASVHIPVDTGDFRLIDQKVADQLRRLSEHHRFIRGLVSWTGYRQTAITYERDERFAGETKYPLKKMLTLAGDGIFSFSDKPLQWVLYMGMLFFTISICLLVLGIIASISGWSGTLAIWLICTMFFFGSTLLLALGIMGQYVLRIHKESRGRPLYIVDKKMNVDSYETEPYYQPVEKMLG</sequence>
<protein>
    <submittedName>
        <fullName evidence="11">Glycosyltransferase family 2 protein</fullName>
    </submittedName>
</protein>
<evidence type="ECO:0000256" key="7">
    <source>
        <dbReference type="ARBA" id="ARBA00023136"/>
    </source>
</evidence>
<evidence type="ECO:0000259" key="10">
    <source>
        <dbReference type="Pfam" id="PF00535"/>
    </source>
</evidence>
<comment type="similarity">
    <text evidence="8">Belongs to the glycosyltransferase 2 family. GtrB subfamily.</text>
</comment>
<dbReference type="PANTHER" id="PTHR48090">
    <property type="entry name" value="UNDECAPRENYL-PHOSPHATE 4-DEOXY-4-FORMAMIDO-L-ARABINOSE TRANSFERASE-RELATED"/>
    <property type="match status" value="1"/>
</dbReference>
<name>A0A8J8MJM8_9FIRM</name>
<comment type="subcellular location">
    <subcellularLocation>
        <location evidence="1">Cell membrane</location>
        <topology evidence="1">Multi-pass membrane protein</topology>
    </subcellularLocation>
</comment>
<accession>A0A8J8MJM8</accession>
<evidence type="ECO:0000256" key="8">
    <source>
        <dbReference type="ARBA" id="ARBA00038152"/>
    </source>
</evidence>
<evidence type="ECO:0000256" key="6">
    <source>
        <dbReference type="ARBA" id="ARBA00022989"/>
    </source>
</evidence>
<evidence type="ECO:0000256" key="9">
    <source>
        <dbReference type="SAM" id="Phobius"/>
    </source>
</evidence>
<dbReference type="SUPFAM" id="SSF53448">
    <property type="entry name" value="Nucleotide-diphospho-sugar transferases"/>
    <property type="match status" value="1"/>
</dbReference>
<evidence type="ECO:0000256" key="3">
    <source>
        <dbReference type="ARBA" id="ARBA00022676"/>
    </source>
</evidence>
<dbReference type="PANTHER" id="PTHR48090:SF1">
    <property type="entry name" value="PROPHAGE BACTOPRENOL GLUCOSYL TRANSFERASE HOMOLOG"/>
    <property type="match status" value="1"/>
</dbReference>
<dbReference type="FunFam" id="3.90.550.10:FF:000079">
    <property type="entry name" value="Probable glycosyl transferase"/>
    <property type="match status" value="1"/>
</dbReference>
<dbReference type="GO" id="GO:0005886">
    <property type="term" value="C:plasma membrane"/>
    <property type="evidence" value="ECO:0007669"/>
    <property type="project" value="UniProtKB-SubCell"/>
</dbReference>
<feature type="transmembrane region" description="Helical" evidence="9">
    <location>
        <begin position="229"/>
        <end position="254"/>
    </location>
</feature>
<dbReference type="AlphaFoldDB" id="A0A8J8MJM8"/>
<keyword evidence="5 9" id="KW-0812">Transmembrane</keyword>
<dbReference type="RefSeq" id="WP_212697981.1">
    <property type="nucleotide sequence ID" value="NZ_CP058649.1"/>
</dbReference>
<dbReference type="Proteomes" id="UP000683246">
    <property type="component" value="Chromosome"/>
</dbReference>
<reference evidence="11" key="1">
    <citation type="submission" date="2020-07" db="EMBL/GenBank/DDBJ databases">
        <title>Vallitalea pronyensis genome.</title>
        <authorList>
            <person name="Postec A."/>
        </authorList>
    </citation>
    <scope>NUCLEOTIDE SEQUENCE</scope>
    <source>
        <strain evidence="11">FatNI3</strain>
    </source>
</reference>
<organism evidence="11 12">
    <name type="scientific">Vallitalea pronyensis</name>
    <dbReference type="NCBI Taxonomy" id="1348613"/>
    <lineage>
        <taxon>Bacteria</taxon>
        <taxon>Bacillati</taxon>
        <taxon>Bacillota</taxon>
        <taxon>Clostridia</taxon>
        <taxon>Lachnospirales</taxon>
        <taxon>Vallitaleaceae</taxon>
        <taxon>Vallitalea</taxon>
    </lineage>
</organism>
<feature type="domain" description="Glycosyltransferase 2-like" evidence="10">
    <location>
        <begin position="5"/>
        <end position="168"/>
    </location>
</feature>